<accession>A0A0E9RZ07</accession>
<protein>
    <submittedName>
        <fullName evidence="1">Uncharacterized protein</fullName>
    </submittedName>
</protein>
<sequence length="33" mass="4059">MLYFEQLSFLSTYKENARRNVFCAFFLGLFVRF</sequence>
<reference evidence="1" key="1">
    <citation type="submission" date="2014-11" db="EMBL/GenBank/DDBJ databases">
        <authorList>
            <person name="Amaro Gonzalez C."/>
        </authorList>
    </citation>
    <scope>NUCLEOTIDE SEQUENCE</scope>
</reference>
<dbReference type="AlphaFoldDB" id="A0A0E9RZ07"/>
<organism evidence="1">
    <name type="scientific">Anguilla anguilla</name>
    <name type="common">European freshwater eel</name>
    <name type="synonym">Muraena anguilla</name>
    <dbReference type="NCBI Taxonomy" id="7936"/>
    <lineage>
        <taxon>Eukaryota</taxon>
        <taxon>Metazoa</taxon>
        <taxon>Chordata</taxon>
        <taxon>Craniata</taxon>
        <taxon>Vertebrata</taxon>
        <taxon>Euteleostomi</taxon>
        <taxon>Actinopterygii</taxon>
        <taxon>Neopterygii</taxon>
        <taxon>Teleostei</taxon>
        <taxon>Anguilliformes</taxon>
        <taxon>Anguillidae</taxon>
        <taxon>Anguilla</taxon>
    </lineage>
</organism>
<dbReference type="EMBL" id="GBXM01074435">
    <property type="protein sequence ID" value="JAH34142.1"/>
    <property type="molecule type" value="Transcribed_RNA"/>
</dbReference>
<evidence type="ECO:0000313" key="1">
    <source>
        <dbReference type="EMBL" id="JAH34142.1"/>
    </source>
</evidence>
<name>A0A0E9RZ07_ANGAN</name>
<reference evidence="1" key="2">
    <citation type="journal article" date="2015" name="Fish Shellfish Immunol.">
        <title>Early steps in the European eel (Anguilla anguilla)-Vibrio vulnificus interaction in the gills: Role of the RtxA13 toxin.</title>
        <authorList>
            <person name="Callol A."/>
            <person name="Pajuelo D."/>
            <person name="Ebbesson L."/>
            <person name="Teles M."/>
            <person name="MacKenzie S."/>
            <person name="Amaro C."/>
        </authorList>
    </citation>
    <scope>NUCLEOTIDE SEQUENCE</scope>
</reference>
<proteinExistence type="predicted"/>